<dbReference type="Pfam" id="PF16739">
    <property type="entry name" value="CARD_2"/>
    <property type="match status" value="1"/>
</dbReference>
<dbReference type="CTD" id="57506"/>
<dbReference type="GeneTree" id="ENSGT01050000245143"/>
<keyword evidence="3" id="KW-0399">Innate immunity</keyword>
<gene>
    <name evidence="9" type="primary">MAVS</name>
</gene>
<dbReference type="RefSeq" id="XP_009096383.3">
    <property type="nucleotide sequence ID" value="XM_009098135.4"/>
</dbReference>
<evidence type="ECO:0000256" key="7">
    <source>
        <dbReference type="SAM" id="Phobius"/>
    </source>
</evidence>
<sequence>MGLAEDKVYTHITRNLKKFGTIRVASLADSLTCLVDSDRDELLAREETRGNQAAVFRFYQHLRCRKGWVQDLIQALHHNNAGHLADELQEVYDTWQPRPRSSASAAASSLPSDAHPSASTISAQTPPRGPNPAPLAGQPHRDLATGDHPPVLPSAATTTGTDLEARLPVQESLPKKLPEQENPQPISPGSKVHGGAGGGHSREGNLSHPTGAVPVSAGTPGVAVPPAVSPEQGRDWLSRRPVCVDNGFFGNANHLHRGTPGLALGRAVPSRDAGATHSPGQPRNEPEESSDISTEPLPRLEGAARGVGQQPPKSVPKKQPVPSSGHGEPTGSFVDVRSPLLIQEQFDVERKRVGMLPEHPGSAGALMETAILGATPVPRDTFPSRDSSVKSLTQEKKLPVGNIASSTPSVPAKEKVLPASASPVLGTAVVGGSEGVAGRLASPVSSATSIWAPHSDEEREEELSKPGVLVSTPRGSPEVAGRCPSSREPSNPRSTTSSSLGLSSDPILVSRDSPSSGAALPRVSSVPAGPREKEASGASRDSCPAPSWDSSSLGTHELHVDHHPSVQLGAGSNGVSPLGSSMNSSSGSATSSPQARAPKGDSNGLSLLYILPAIGVISAVAFAVYTRLRK</sequence>
<evidence type="ECO:0000256" key="6">
    <source>
        <dbReference type="SAM" id="MobiDB-lite"/>
    </source>
</evidence>
<evidence type="ECO:0000256" key="5">
    <source>
        <dbReference type="ARBA" id="ARBA00022859"/>
    </source>
</evidence>
<evidence type="ECO:0000256" key="3">
    <source>
        <dbReference type="ARBA" id="ARBA00022588"/>
    </source>
</evidence>
<dbReference type="Ensembl" id="ENSSCAT00000015197.1">
    <property type="protein sequence ID" value="ENSSCAP00000013519.1"/>
    <property type="gene ID" value="ENSSCAG00000010023.1"/>
</dbReference>
<evidence type="ECO:0000259" key="8">
    <source>
        <dbReference type="Pfam" id="PF16739"/>
    </source>
</evidence>
<dbReference type="RefSeq" id="XP_018778718.3">
    <property type="nucleotide sequence ID" value="XM_018923173.3"/>
</dbReference>
<keyword evidence="4" id="KW-0832">Ubl conjugation</keyword>
<protein>
    <submittedName>
        <fullName evidence="9">Mitochondrial antiviral signaling protein</fullName>
    </submittedName>
</protein>
<dbReference type="Proteomes" id="UP000694409">
    <property type="component" value="Unassembled WGS sequence"/>
</dbReference>
<name>A0A8C9N8I7_SERCA</name>
<dbReference type="Ensembl" id="ENSSCAT00000015195.1">
    <property type="protein sequence ID" value="ENSSCAP00000013517.1"/>
    <property type="gene ID" value="ENSSCAG00000010023.1"/>
</dbReference>
<keyword evidence="7" id="KW-0812">Transmembrane</keyword>
<keyword evidence="2" id="KW-0597">Phosphoprotein</keyword>
<feature type="region of interest" description="Disordered" evidence="6">
    <location>
        <begin position="96"/>
        <end position="162"/>
    </location>
</feature>
<keyword evidence="1" id="KW-1017">Isopeptide bond</keyword>
<feature type="region of interest" description="Disordered" evidence="6">
    <location>
        <begin position="175"/>
        <end position="233"/>
    </location>
</feature>
<dbReference type="Gene3D" id="1.10.533.10">
    <property type="entry name" value="Death Domain, Fas"/>
    <property type="match status" value="1"/>
</dbReference>
<feature type="compositionally biased region" description="Low complexity" evidence="6">
    <location>
        <begin position="307"/>
        <end position="325"/>
    </location>
</feature>
<evidence type="ECO:0000256" key="1">
    <source>
        <dbReference type="ARBA" id="ARBA00022499"/>
    </source>
</evidence>
<feature type="compositionally biased region" description="Low complexity" evidence="6">
    <location>
        <begin position="97"/>
        <end position="119"/>
    </location>
</feature>
<dbReference type="Ensembl" id="ENSSCAT00000015202.1">
    <property type="protein sequence ID" value="ENSSCAP00000013523.1"/>
    <property type="gene ID" value="ENSSCAG00000010023.1"/>
</dbReference>
<dbReference type="AlphaFoldDB" id="A0A8C9N8I7"/>
<feature type="domain" description="Caspase recruitment" evidence="8">
    <location>
        <begin position="10"/>
        <end position="91"/>
    </location>
</feature>
<dbReference type="GO" id="GO:0005737">
    <property type="term" value="C:cytoplasm"/>
    <property type="evidence" value="ECO:0007669"/>
    <property type="project" value="UniProtKB-ARBA"/>
</dbReference>
<accession>A0A8C9N8I7</accession>
<evidence type="ECO:0000256" key="2">
    <source>
        <dbReference type="ARBA" id="ARBA00022553"/>
    </source>
</evidence>
<feature type="transmembrane region" description="Helical" evidence="7">
    <location>
        <begin position="606"/>
        <end position="625"/>
    </location>
</feature>
<proteinExistence type="predicted"/>
<dbReference type="KEGG" id="scan:103823098"/>
<dbReference type="InterPro" id="IPR031964">
    <property type="entry name" value="CARD_dom"/>
</dbReference>
<feature type="region of interest" description="Disordered" evidence="6">
    <location>
        <begin position="438"/>
        <end position="599"/>
    </location>
</feature>
<organism evidence="9 10">
    <name type="scientific">Serinus canaria</name>
    <name type="common">Island canary</name>
    <name type="synonym">Fringilla canaria</name>
    <dbReference type="NCBI Taxonomy" id="9135"/>
    <lineage>
        <taxon>Eukaryota</taxon>
        <taxon>Metazoa</taxon>
        <taxon>Chordata</taxon>
        <taxon>Craniata</taxon>
        <taxon>Vertebrata</taxon>
        <taxon>Euteleostomi</taxon>
        <taxon>Archelosauria</taxon>
        <taxon>Archosauria</taxon>
        <taxon>Dinosauria</taxon>
        <taxon>Saurischia</taxon>
        <taxon>Theropoda</taxon>
        <taxon>Coelurosauria</taxon>
        <taxon>Aves</taxon>
        <taxon>Neognathae</taxon>
        <taxon>Neoaves</taxon>
        <taxon>Telluraves</taxon>
        <taxon>Australaves</taxon>
        <taxon>Passeriformes</taxon>
        <taxon>Passeroidea</taxon>
        <taxon>Fringillidae</taxon>
        <taxon>Carduelinae</taxon>
        <taxon>Serinus</taxon>
    </lineage>
</organism>
<keyword evidence="10" id="KW-1185">Reference proteome</keyword>
<reference evidence="9" key="1">
    <citation type="submission" date="2025-05" db="UniProtKB">
        <authorList>
            <consortium name="Ensembl"/>
        </authorList>
    </citation>
    <scope>IDENTIFICATION</scope>
</reference>
<dbReference type="OrthoDB" id="6144703at2759"/>
<keyword evidence="7" id="KW-1133">Transmembrane helix</keyword>
<feature type="compositionally biased region" description="Low complexity" evidence="6">
    <location>
        <begin position="494"/>
        <end position="504"/>
    </location>
</feature>
<dbReference type="InterPro" id="IPR011029">
    <property type="entry name" value="DEATH-like_dom_sf"/>
</dbReference>
<feature type="compositionally biased region" description="Low complexity" evidence="6">
    <location>
        <begin position="574"/>
        <end position="592"/>
    </location>
</feature>
<dbReference type="OMA" id="WDGRQHR"/>
<dbReference type="GO" id="GO:0045087">
    <property type="term" value="P:innate immune response"/>
    <property type="evidence" value="ECO:0007669"/>
    <property type="project" value="UniProtKB-KW"/>
</dbReference>
<keyword evidence="5" id="KW-0391">Immunity</keyword>
<evidence type="ECO:0000256" key="4">
    <source>
        <dbReference type="ARBA" id="ARBA00022843"/>
    </source>
</evidence>
<evidence type="ECO:0000313" key="9">
    <source>
        <dbReference type="Ensembl" id="ENSSCAP00000013523.1"/>
    </source>
</evidence>
<keyword evidence="7" id="KW-0472">Membrane</keyword>
<evidence type="ECO:0000313" key="10">
    <source>
        <dbReference type="Proteomes" id="UP000694409"/>
    </source>
</evidence>
<feature type="region of interest" description="Disordered" evidence="6">
    <location>
        <begin position="260"/>
        <end position="338"/>
    </location>
</feature>
<dbReference type="GeneID" id="103823098"/>